<evidence type="ECO:0000313" key="3">
    <source>
        <dbReference type="Proteomes" id="UP000314294"/>
    </source>
</evidence>
<dbReference type="Proteomes" id="UP000314294">
    <property type="component" value="Unassembled WGS sequence"/>
</dbReference>
<proteinExistence type="predicted"/>
<name>A0A4Z2H8D9_9TELE</name>
<evidence type="ECO:0000313" key="2">
    <source>
        <dbReference type="EMBL" id="TNN61124.1"/>
    </source>
</evidence>
<gene>
    <name evidence="2" type="ORF">EYF80_028632</name>
</gene>
<sequence>MSQGLRTASQSLREASAEPPLPLHPPTAAGGWPLPGRAEPGVLKPDTKGTPIHCAGPDTKGTPVHCARPDREGTPIYCAGRVRQKAVQRGSTNSPLRRVGSPEVHSHGPAAVRTITGTLLRSGGWPSQLEGGGRGGTGLDPGVG</sequence>
<feature type="region of interest" description="Disordered" evidence="1">
    <location>
        <begin position="85"/>
        <end position="144"/>
    </location>
</feature>
<feature type="compositionally biased region" description="Gly residues" evidence="1">
    <location>
        <begin position="130"/>
        <end position="144"/>
    </location>
</feature>
<comment type="caution">
    <text evidence="2">The sequence shown here is derived from an EMBL/GenBank/DDBJ whole genome shotgun (WGS) entry which is preliminary data.</text>
</comment>
<feature type="region of interest" description="Disordered" evidence="1">
    <location>
        <begin position="1"/>
        <end position="70"/>
    </location>
</feature>
<protein>
    <submittedName>
        <fullName evidence="2">Uncharacterized protein</fullName>
    </submittedName>
</protein>
<evidence type="ECO:0000256" key="1">
    <source>
        <dbReference type="SAM" id="MobiDB-lite"/>
    </source>
</evidence>
<feature type="compositionally biased region" description="Polar residues" evidence="1">
    <location>
        <begin position="1"/>
        <end position="13"/>
    </location>
</feature>
<organism evidence="2 3">
    <name type="scientific">Liparis tanakae</name>
    <name type="common">Tanaka's snailfish</name>
    <dbReference type="NCBI Taxonomy" id="230148"/>
    <lineage>
        <taxon>Eukaryota</taxon>
        <taxon>Metazoa</taxon>
        <taxon>Chordata</taxon>
        <taxon>Craniata</taxon>
        <taxon>Vertebrata</taxon>
        <taxon>Euteleostomi</taxon>
        <taxon>Actinopterygii</taxon>
        <taxon>Neopterygii</taxon>
        <taxon>Teleostei</taxon>
        <taxon>Neoteleostei</taxon>
        <taxon>Acanthomorphata</taxon>
        <taxon>Eupercaria</taxon>
        <taxon>Perciformes</taxon>
        <taxon>Cottioidei</taxon>
        <taxon>Cottales</taxon>
        <taxon>Liparidae</taxon>
        <taxon>Liparis</taxon>
    </lineage>
</organism>
<reference evidence="2 3" key="1">
    <citation type="submission" date="2019-03" db="EMBL/GenBank/DDBJ databases">
        <title>First draft genome of Liparis tanakae, snailfish: a comprehensive survey of snailfish specific genes.</title>
        <authorList>
            <person name="Kim W."/>
            <person name="Song I."/>
            <person name="Jeong J.-H."/>
            <person name="Kim D."/>
            <person name="Kim S."/>
            <person name="Ryu S."/>
            <person name="Song J.Y."/>
            <person name="Lee S.K."/>
        </authorList>
    </citation>
    <scope>NUCLEOTIDE SEQUENCE [LARGE SCALE GENOMIC DNA]</scope>
    <source>
        <tissue evidence="2">Muscle</tissue>
    </source>
</reference>
<dbReference type="EMBL" id="SRLO01000321">
    <property type="protein sequence ID" value="TNN61124.1"/>
    <property type="molecule type" value="Genomic_DNA"/>
</dbReference>
<keyword evidence="3" id="KW-1185">Reference proteome</keyword>
<dbReference type="AlphaFoldDB" id="A0A4Z2H8D9"/>
<accession>A0A4Z2H8D9</accession>